<reference evidence="2 3" key="1">
    <citation type="submission" date="2015-11" db="EMBL/GenBank/DDBJ databases">
        <title>Genomic analysis of 38 Legionella species identifies large and diverse effector repertoires.</title>
        <authorList>
            <person name="Burstein D."/>
            <person name="Amaro F."/>
            <person name="Zusman T."/>
            <person name="Lifshitz Z."/>
            <person name="Cohen O."/>
            <person name="Gilbert J.A."/>
            <person name="Pupko T."/>
            <person name="Shuman H.A."/>
            <person name="Segal G."/>
        </authorList>
    </citation>
    <scope>NUCLEOTIDE SEQUENCE [LARGE SCALE GENOMIC DNA]</scope>
    <source>
        <strain evidence="2 3">ATCC 43878</strain>
    </source>
</reference>
<dbReference type="AlphaFoldDB" id="A0A0W0S4D7"/>
<evidence type="ECO:0000313" key="3">
    <source>
        <dbReference type="Proteomes" id="UP000054742"/>
    </source>
</evidence>
<comment type="caution">
    <text evidence="2">The sequence shown here is derived from an EMBL/GenBank/DDBJ whole genome shotgun (WGS) entry which is preliminary data.</text>
</comment>
<dbReference type="STRING" id="29422.Lbru_2486"/>
<evidence type="ECO:0000313" key="2">
    <source>
        <dbReference type="EMBL" id="KTC78194.1"/>
    </source>
</evidence>
<gene>
    <name evidence="2" type="primary">rimI_1</name>
    <name evidence="2" type="ORF">Lbru_2486</name>
</gene>
<dbReference type="InterPro" id="IPR000182">
    <property type="entry name" value="GNAT_dom"/>
</dbReference>
<dbReference type="EMBL" id="LNXV01000033">
    <property type="protein sequence ID" value="KTC78194.1"/>
    <property type="molecule type" value="Genomic_DNA"/>
</dbReference>
<proteinExistence type="predicted"/>
<dbReference type="SUPFAM" id="SSF55729">
    <property type="entry name" value="Acyl-CoA N-acyltransferases (Nat)"/>
    <property type="match status" value="1"/>
</dbReference>
<dbReference type="Pfam" id="PF00583">
    <property type="entry name" value="Acetyltransf_1"/>
    <property type="match status" value="1"/>
</dbReference>
<name>A0A0W0S4D7_9GAMM</name>
<dbReference type="PATRIC" id="fig|29422.6.peg.2649"/>
<dbReference type="InterPro" id="IPR016181">
    <property type="entry name" value="Acyl_CoA_acyltransferase"/>
</dbReference>
<protein>
    <submittedName>
        <fullName evidence="2">GCN5-related N-acetyltransferase</fullName>
    </submittedName>
</protein>
<keyword evidence="3" id="KW-1185">Reference proteome</keyword>
<dbReference type="CDD" id="cd04301">
    <property type="entry name" value="NAT_SF"/>
    <property type="match status" value="1"/>
</dbReference>
<dbReference type="GO" id="GO:0016747">
    <property type="term" value="F:acyltransferase activity, transferring groups other than amino-acyl groups"/>
    <property type="evidence" value="ECO:0007669"/>
    <property type="project" value="InterPro"/>
</dbReference>
<dbReference type="Proteomes" id="UP000054742">
    <property type="component" value="Unassembled WGS sequence"/>
</dbReference>
<dbReference type="PROSITE" id="PS51186">
    <property type="entry name" value="GNAT"/>
    <property type="match status" value="1"/>
</dbReference>
<evidence type="ECO:0000259" key="1">
    <source>
        <dbReference type="PROSITE" id="PS51186"/>
    </source>
</evidence>
<keyword evidence="2" id="KW-0808">Transferase</keyword>
<accession>A0A0W0S4D7</accession>
<sequence length="290" mass="32482">MPIRPMTPNDRDSILAIDPKIFPEEEPWGIADFDYYFSSDLCLVSYDEKTNEINGYVFAKRQGEKIHISNIGVLQQSKGLGSQLMDQVIKTAQDLHQSAQFVTLQVRKTNDKAINFYKKYDFDVTSDPASEGFQAMRRPLSLALKQTTKFVSTHTAPLQQGIILRQTAPMFFSSENKLPQSTATEQTPKFVPTYTNIENASKTVRKDIDAVQQEITRLRNNALSRFSIGNTAKADAIAIALNSALKTGCNDVRQDDAVRTALAKHRIFSFFGTKTATALVNVERSYSPNL</sequence>
<dbReference type="Gene3D" id="3.40.630.30">
    <property type="match status" value="1"/>
</dbReference>
<dbReference type="RefSeq" id="WP_058442465.1">
    <property type="nucleotide sequence ID" value="NZ_CAAAHU010000013.1"/>
</dbReference>
<organism evidence="2 3">
    <name type="scientific">Legionella brunensis</name>
    <dbReference type="NCBI Taxonomy" id="29422"/>
    <lineage>
        <taxon>Bacteria</taxon>
        <taxon>Pseudomonadati</taxon>
        <taxon>Pseudomonadota</taxon>
        <taxon>Gammaproteobacteria</taxon>
        <taxon>Legionellales</taxon>
        <taxon>Legionellaceae</taxon>
        <taxon>Legionella</taxon>
    </lineage>
</organism>
<feature type="domain" description="N-acetyltransferase" evidence="1">
    <location>
        <begin position="1"/>
        <end position="149"/>
    </location>
</feature>